<feature type="binding site" evidence="12 15">
    <location>
        <position position="47"/>
    </location>
    <ligand>
        <name>pyruvate</name>
        <dbReference type="ChEBI" id="CHEBI:15361"/>
    </ligand>
</feature>
<dbReference type="OrthoDB" id="9782828at2"/>
<evidence type="ECO:0000256" key="3">
    <source>
        <dbReference type="ARBA" id="ARBA00007592"/>
    </source>
</evidence>
<evidence type="ECO:0000256" key="1">
    <source>
        <dbReference type="ARBA" id="ARBA00003294"/>
    </source>
</evidence>
<keyword evidence="17" id="KW-1185">Reference proteome</keyword>
<dbReference type="InterPro" id="IPR013785">
    <property type="entry name" value="Aldolase_TIM"/>
</dbReference>
<keyword evidence="6 12" id="KW-0028">Amino-acid biosynthesis</keyword>
<comment type="catalytic activity">
    <reaction evidence="11 12">
        <text>L-aspartate 4-semialdehyde + pyruvate = (2S,4S)-4-hydroxy-2,3,4,5-tetrahydrodipicolinate + H2O + H(+)</text>
        <dbReference type="Rhea" id="RHEA:34171"/>
        <dbReference type="ChEBI" id="CHEBI:15361"/>
        <dbReference type="ChEBI" id="CHEBI:15377"/>
        <dbReference type="ChEBI" id="CHEBI:15378"/>
        <dbReference type="ChEBI" id="CHEBI:67139"/>
        <dbReference type="ChEBI" id="CHEBI:537519"/>
        <dbReference type="EC" id="4.3.3.7"/>
    </reaction>
</comment>
<dbReference type="PROSITE" id="PS00666">
    <property type="entry name" value="DHDPS_2"/>
    <property type="match status" value="1"/>
</dbReference>
<dbReference type="STRING" id="262004.SAMN04489796_10839"/>
<dbReference type="UniPathway" id="UPA00034">
    <property type="reaction ID" value="UER00017"/>
</dbReference>
<dbReference type="EC" id="4.3.3.7" evidence="4 12"/>
<reference evidence="17" key="1">
    <citation type="submission" date="2016-10" db="EMBL/GenBank/DDBJ databases">
        <authorList>
            <person name="Varghese N."/>
            <person name="Submissions S."/>
        </authorList>
    </citation>
    <scope>NUCLEOTIDE SEQUENCE [LARGE SCALE GENOMIC DNA]</scope>
    <source>
        <strain evidence="17">DSM 15363</strain>
    </source>
</reference>
<feature type="binding site" evidence="12 15">
    <location>
        <position position="206"/>
    </location>
    <ligand>
        <name>pyruvate</name>
        <dbReference type="ChEBI" id="CHEBI:15361"/>
    </ligand>
</feature>
<evidence type="ECO:0000256" key="10">
    <source>
        <dbReference type="ARBA" id="ARBA00023270"/>
    </source>
</evidence>
<feature type="site" description="Part of a proton relay during catalysis" evidence="12">
    <location>
        <position position="109"/>
    </location>
</feature>
<dbReference type="PIRSF" id="PIRSF001365">
    <property type="entry name" value="DHDPS"/>
    <property type="match status" value="1"/>
</dbReference>
<feature type="active site" description="Proton donor/acceptor" evidence="12 14">
    <location>
        <position position="135"/>
    </location>
</feature>
<dbReference type="CDD" id="cd00950">
    <property type="entry name" value="DHDPS"/>
    <property type="match status" value="1"/>
</dbReference>
<evidence type="ECO:0000256" key="11">
    <source>
        <dbReference type="ARBA" id="ARBA00047836"/>
    </source>
</evidence>
<dbReference type="GO" id="GO:0009089">
    <property type="term" value="P:lysine biosynthetic process via diaminopimelate"/>
    <property type="evidence" value="ECO:0007669"/>
    <property type="project" value="UniProtKB-UniRule"/>
</dbReference>
<dbReference type="EMBL" id="FNCZ01000008">
    <property type="protein sequence ID" value="SDI20960.1"/>
    <property type="molecule type" value="Genomic_DNA"/>
</dbReference>
<keyword evidence="9 12" id="KW-0456">Lyase</keyword>
<name>A0A1G8IR55_9FLAO</name>
<dbReference type="Proteomes" id="UP000199492">
    <property type="component" value="Unassembled WGS sequence"/>
</dbReference>
<dbReference type="Gene3D" id="3.20.20.70">
    <property type="entry name" value="Aldolase class I"/>
    <property type="match status" value="1"/>
</dbReference>
<dbReference type="PANTHER" id="PTHR12128:SF66">
    <property type="entry name" value="4-HYDROXY-2-OXOGLUTARATE ALDOLASE, MITOCHONDRIAL"/>
    <property type="match status" value="1"/>
</dbReference>
<evidence type="ECO:0000256" key="9">
    <source>
        <dbReference type="ARBA" id="ARBA00023239"/>
    </source>
</evidence>
<proteinExistence type="inferred from homology"/>
<keyword evidence="10 12" id="KW-0704">Schiff base</keyword>
<comment type="caution">
    <text evidence="12">Was originally thought to be a dihydrodipicolinate synthase (DHDPS), catalyzing the condensation of (S)-aspartate-beta-semialdehyde [(S)-ASA] and pyruvate to dihydrodipicolinate (DHDP). However, it was shown in E.coli that the product of the enzymatic reaction is not dihydrodipicolinate but in fact (4S)-4-hydroxy-2,3,4,5-tetrahydro-(2S)-dipicolinic acid (HTPA), and that the consecutive dehydration reaction leading to DHDP is not spontaneous but catalyzed by DapB.</text>
</comment>
<comment type="subunit">
    <text evidence="12">Homotetramer; dimer of dimers.</text>
</comment>
<keyword evidence="7 12" id="KW-0220">Diaminopimelate biosynthesis</keyword>
<dbReference type="GO" id="GO:0005829">
    <property type="term" value="C:cytosol"/>
    <property type="evidence" value="ECO:0007669"/>
    <property type="project" value="TreeGrafter"/>
</dbReference>
<dbReference type="NCBIfam" id="TIGR00674">
    <property type="entry name" value="dapA"/>
    <property type="match status" value="1"/>
</dbReference>
<evidence type="ECO:0000256" key="4">
    <source>
        <dbReference type="ARBA" id="ARBA00012086"/>
    </source>
</evidence>
<evidence type="ECO:0000256" key="6">
    <source>
        <dbReference type="ARBA" id="ARBA00022605"/>
    </source>
</evidence>
<evidence type="ECO:0000256" key="7">
    <source>
        <dbReference type="ARBA" id="ARBA00022915"/>
    </source>
</evidence>
<evidence type="ECO:0000256" key="15">
    <source>
        <dbReference type="PIRSR" id="PIRSR001365-2"/>
    </source>
</evidence>
<comment type="pathway">
    <text evidence="2 12">Amino-acid biosynthesis; L-lysine biosynthesis via DAP pathway; (S)-tetrahydrodipicolinate from L-aspartate: step 3/4.</text>
</comment>
<dbReference type="InterPro" id="IPR005263">
    <property type="entry name" value="DapA"/>
</dbReference>
<comment type="similarity">
    <text evidence="3 12 13">Belongs to the DapA family.</text>
</comment>
<feature type="site" description="Part of a proton relay during catalysis" evidence="12">
    <location>
        <position position="46"/>
    </location>
</feature>
<keyword evidence="5 12" id="KW-0963">Cytoplasm</keyword>
<evidence type="ECO:0000256" key="5">
    <source>
        <dbReference type="ARBA" id="ARBA00022490"/>
    </source>
</evidence>
<dbReference type="SUPFAM" id="SSF51569">
    <property type="entry name" value="Aldolase"/>
    <property type="match status" value="1"/>
</dbReference>
<protein>
    <recommendedName>
        <fullName evidence="4 12">4-hydroxy-tetrahydrodipicolinate synthase</fullName>
        <shortName evidence="12">HTPA synthase</shortName>
        <ecNumber evidence="4 12">4.3.3.7</ecNumber>
    </recommendedName>
</protein>
<dbReference type="Pfam" id="PF00701">
    <property type="entry name" value="DHDPS"/>
    <property type="match status" value="1"/>
</dbReference>
<keyword evidence="8 12" id="KW-0457">Lysine biosynthesis</keyword>
<dbReference type="PRINTS" id="PR00146">
    <property type="entry name" value="DHPICSNTHASE"/>
</dbReference>
<dbReference type="InterPro" id="IPR002220">
    <property type="entry name" value="DapA-like"/>
</dbReference>
<dbReference type="PANTHER" id="PTHR12128">
    <property type="entry name" value="DIHYDRODIPICOLINATE SYNTHASE"/>
    <property type="match status" value="1"/>
</dbReference>
<dbReference type="GO" id="GO:0008840">
    <property type="term" value="F:4-hydroxy-tetrahydrodipicolinate synthase activity"/>
    <property type="evidence" value="ECO:0007669"/>
    <property type="project" value="UniProtKB-UniRule"/>
</dbReference>
<evidence type="ECO:0000313" key="16">
    <source>
        <dbReference type="EMBL" id="SDI20960.1"/>
    </source>
</evidence>
<evidence type="ECO:0000256" key="14">
    <source>
        <dbReference type="PIRSR" id="PIRSR001365-1"/>
    </source>
</evidence>
<evidence type="ECO:0000256" key="12">
    <source>
        <dbReference type="HAMAP-Rule" id="MF_00418"/>
    </source>
</evidence>
<evidence type="ECO:0000313" key="17">
    <source>
        <dbReference type="Proteomes" id="UP000199492"/>
    </source>
</evidence>
<feature type="active site" description="Schiff-base intermediate with substrate" evidence="12 14">
    <location>
        <position position="164"/>
    </location>
</feature>
<comment type="subcellular location">
    <subcellularLocation>
        <location evidence="12">Cytoplasm</location>
    </subcellularLocation>
</comment>
<evidence type="ECO:0000256" key="8">
    <source>
        <dbReference type="ARBA" id="ARBA00023154"/>
    </source>
</evidence>
<dbReference type="InterPro" id="IPR020625">
    <property type="entry name" value="Schiff_base-form_aldolases_AS"/>
</dbReference>
<dbReference type="RefSeq" id="WP_092469748.1">
    <property type="nucleotide sequence ID" value="NZ_FNCZ01000008.1"/>
</dbReference>
<evidence type="ECO:0000256" key="13">
    <source>
        <dbReference type="PIRNR" id="PIRNR001365"/>
    </source>
</evidence>
<dbReference type="GO" id="GO:0019877">
    <property type="term" value="P:diaminopimelate biosynthetic process"/>
    <property type="evidence" value="ECO:0007669"/>
    <property type="project" value="UniProtKB-UniRule"/>
</dbReference>
<accession>A0A1G8IR55</accession>
<dbReference type="SMART" id="SM01130">
    <property type="entry name" value="DHDPS"/>
    <property type="match status" value="1"/>
</dbReference>
<evidence type="ECO:0000256" key="2">
    <source>
        <dbReference type="ARBA" id="ARBA00005120"/>
    </source>
</evidence>
<dbReference type="AlphaFoldDB" id="A0A1G8IR55"/>
<sequence>MTKFIGTGVALITPFNADLTIDFDALERLVEYNIANGTDYLVISGTTGESVTVTPEEKKQLIAFISKINNGRVPLVLGIGGNNTANVISEIKATDFSAIDGVLSVSPYYSKPTQEGIYQHFKAIAAVTPKPIILYNVPGRTSSNMSPETTLRLAKDCDNIVAVKEAGNNVHQYLELLRTKPDDFLVLSGDDDLALGVALAGGSGVISVIGQALPKEFSEMIRLGIAGKAKEAYDIHFKLMPITGLIFSENNPSGIKAVLSALNISKPHVRLPLVEATDGLKETIKSELKFLGKS</sequence>
<gene>
    <name evidence="12" type="primary">dapA</name>
    <name evidence="16" type="ORF">SAMN04489796_10839</name>
</gene>
<organism evidence="16 17">
    <name type="scientific">Winogradskyella thalassocola</name>
    <dbReference type="NCBI Taxonomy" id="262004"/>
    <lineage>
        <taxon>Bacteria</taxon>
        <taxon>Pseudomonadati</taxon>
        <taxon>Bacteroidota</taxon>
        <taxon>Flavobacteriia</taxon>
        <taxon>Flavobacteriales</taxon>
        <taxon>Flavobacteriaceae</taxon>
        <taxon>Winogradskyella</taxon>
    </lineage>
</organism>
<comment type="function">
    <text evidence="1 12">Catalyzes the condensation of (S)-aspartate-beta-semialdehyde [(S)-ASA] and pyruvate to 4-hydroxy-tetrahydrodipicolinate (HTPA).</text>
</comment>
<dbReference type="HAMAP" id="MF_00418">
    <property type="entry name" value="DapA"/>
    <property type="match status" value="1"/>
</dbReference>